<evidence type="ECO:0000256" key="1">
    <source>
        <dbReference type="SAM" id="MobiDB-lite"/>
    </source>
</evidence>
<dbReference type="EMBL" id="SNRW01036723">
    <property type="protein sequence ID" value="KAA6354200.1"/>
    <property type="molecule type" value="Genomic_DNA"/>
</dbReference>
<protein>
    <submittedName>
        <fullName evidence="2">Uncharacterized protein</fullName>
    </submittedName>
</protein>
<feature type="compositionally biased region" description="Low complexity" evidence="1">
    <location>
        <begin position="1"/>
        <end position="13"/>
    </location>
</feature>
<gene>
    <name evidence="2" type="ORF">EZS28_050273</name>
</gene>
<accession>A0A5J4T9I4</accession>
<name>A0A5J4T9I4_9EUKA</name>
<dbReference type="AlphaFoldDB" id="A0A5J4T9I4"/>
<reference evidence="2 3" key="1">
    <citation type="submission" date="2019-03" db="EMBL/GenBank/DDBJ databases">
        <title>Single cell metagenomics reveals metabolic interactions within the superorganism composed of flagellate Streblomastix strix and complex community of Bacteroidetes bacteria on its surface.</title>
        <authorList>
            <person name="Treitli S.C."/>
            <person name="Kolisko M."/>
            <person name="Husnik F."/>
            <person name="Keeling P."/>
            <person name="Hampl V."/>
        </authorList>
    </citation>
    <scope>NUCLEOTIDE SEQUENCE [LARGE SCALE GENOMIC DNA]</scope>
    <source>
        <strain evidence="2">ST1C</strain>
    </source>
</reference>
<dbReference type="OrthoDB" id="76331at2759"/>
<proteinExistence type="predicted"/>
<dbReference type="Proteomes" id="UP000324800">
    <property type="component" value="Unassembled WGS sequence"/>
</dbReference>
<evidence type="ECO:0000313" key="3">
    <source>
        <dbReference type="Proteomes" id="UP000324800"/>
    </source>
</evidence>
<sequence>GVSTTSQQQTTGQKLSETSGQLETPRAQAASEENETS</sequence>
<feature type="region of interest" description="Disordered" evidence="1">
    <location>
        <begin position="1"/>
        <end position="37"/>
    </location>
</feature>
<comment type="caution">
    <text evidence="2">The sequence shown here is derived from an EMBL/GenBank/DDBJ whole genome shotgun (WGS) entry which is preliminary data.</text>
</comment>
<feature type="non-terminal residue" evidence="2">
    <location>
        <position position="1"/>
    </location>
</feature>
<evidence type="ECO:0000313" key="2">
    <source>
        <dbReference type="EMBL" id="KAA6354200.1"/>
    </source>
</evidence>
<organism evidence="2 3">
    <name type="scientific">Streblomastix strix</name>
    <dbReference type="NCBI Taxonomy" id="222440"/>
    <lineage>
        <taxon>Eukaryota</taxon>
        <taxon>Metamonada</taxon>
        <taxon>Preaxostyla</taxon>
        <taxon>Oxymonadida</taxon>
        <taxon>Streblomastigidae</taxon>
        <taxon>Streblomastix</taxon>
    </lineage>
</organism>